<keyword evidence="8" id="KW-0539">Nucleus</keyword>
<dbReference type="GO" id="GO:0051701">
    <property type="term" value="P:biological process involved in interaction with host"/>
    <property type="evidence" value="ECO:0007669"/>
    <property type="project" value="UniProtKB-ARBA"/>
</dbReference>
<dbReference type="FunFam" id="3.30.160.60:FF:000758">
    <property type="entry name" value="C2H2 transcription factor, putative"/>
    <property type="match status" value="1"/>
</dbReference>
<evidence type="ECO:0000256" key="3">
    <source>
        <dbReference type="ARBA" id="ARBA00022737"/>
    </source>
</evidence>
<gene>
    <name evidence="12" type="ORF">A1O7_03784</name>
</gene>
<keyword evidence="6" id="KW-0805">Transcription regulation</keyword>
<evidence type="ECO:0000256" key="5">
    <source>
        <dbReference type="ARBA" id="ARBA00022833"/>
    </source>
</evidence>
<dbReference type="GeneID" id="19178376"/>
<feature type="region of interest" description="Disordered" evidence="10">
    <location>
        <begin position="549"/>
        <end position="597"/>
    </location>
</feature>
<feature type="compositionally biased region" description="Polar residues" evidence="10">
    <location>
        <begin position="227"/>
        <end position="242"/>
    </location>
</feature>
<feature type="compositionally biased region" description="Low complexity" evidence="10">
    <location>
        <begin position="422"/>
        <end position="441"/>
    </location>
</feature>
<feature type="region of interest" description="Disordered" evidence="10">
    <location>
        <begin position="455"/>
        <end position="505"/>
    </location>
</feature>
<evidence type="ECO:0000256" key="10">
    <source>
        <dbReference type="SAM" id="MobiDB-lite"/>
    </source>
</evidence>
<dbReference type="GO" id="GO:0008270">
    <property type="term" value="F:zinc ion binding"/>
    <property type="evidence" value="ECO:0007669"/>
    <property type="project" value="UniProtKB-KW"/>
</dbReference>
<dbReference type="PANTHER" id="PTHR23235:SF127">
    <property type="entry name" value="TRANSCRIPTION FACTOR, PUTATIVE (AFU_ORTHOLOGUE AFUA_3G09820)-RELATED"/>
    <property type="match status" value="1"/>
</dbReference>
<evidence type="ECO:0000256" key="7">
    <source>
        <dbReference type="ARBA" id="ARBA00023163"/>
    </source>
</evidence>
<evidence type="ECO:0000256" key="2">
    <source>
        <dbReference type="ARBA" id="ARBA00022723"/>
    </source>
</evidence>
<evidence type="ECO:0000256" key="1">
    <source>
        <dbReference type="ARBA" id="ARBA00004123"/>
    </source>
</evidence>
<keyword evidence="4 9" id="KW-0863">Zinc-finger</keyword>
<evidence type="ECO:0000259" key="11">
    <source>
        <dbReference type="PROSITE" id="PS50157"/>
    </source>
</evidence>
<feature type="compositionally biased region" description="Acidic residues" evidence="10">
    <location>
        <begin position="92"/>
        <end position="111"/>
    </location>
</feature>
<keyword evidence="13" id="KW-1185">Reference proteome</keyword>
<evidence type="ECO:0000256" key="9">
    <source>
        <dbReference type="PROSITE-ProRule" id="PRU00042"/>
    </source>
</evidence>
<dbReference type="VEuPathDB" id="FungiDB:A1O7_03784"/>
<dbReference type="InterPro" id="IPR013087">
    <property type="entry name" value="Znf_C2H2_type"/>
</dbReference>
<dbReference type="PROSITE" id="PS50157">
    <property type="entry name" value="ZINC_FINGER_C2H2_2"/>
    <property type="match status" value="2"/>
</dbReference>
<comment type="caution">
    <text evidence="12">The sequence shown here is derived from an EMBL/GenBank/DDBJ whole genome shotgun (WGS) entry which is preliminary data.</text>
</comment>
<dbReference type="EMBL" id="AMGW01000003">
    <property type="protein sequence ID" value="EXJ59638.1"/>
    <property type="molecule type" value="Genomic_DNA"/>
</dbReference>
<feature type="region of interest" description="Disordered" evidence="10">
    <location>
        <begin position="414"/>
        <end position="441"/>
    </location>
</feature>
<feature type="domain" description="C2H2-type" evidence="11">
    <location>
        <begin position="124"/>
        <end position="154"/>
    </location>
</feature>
<reference evidence="12 13" key="1">
    <citation type="submission" date="2013-03" db="EMBL/GenBank/DDBJ databases">
        <title>The Genome Sequence of Cladophialophora yegresii CBS 114405.</title>
        <authorList>
            <consortium name="The Broad Institute Genomics Platform"/>
            <person name="Cuomo C."/>
            <person name="de Hoog S."/>
            <person name="Gorbushina A."/>
            <person name="Walker B."/>
            <person name="Young S.K."/>
            <person name="Zeng Q."/>
            <person name="Gargeya S."/>
            <person name="Fitzgerald M."/>
            <person name="Haas B."/>
            <person name="Abouelleil A."/>
            <person name="Allen A.W."/>
            <person name="Alvarado L."/>
            <person name="Arachchi H.M."/>
            <person name="Berlin A.M."/>
            <person name="Chapman S.B."/>
            <person name="Gainer-Dewar J."/>
            <person name="Goldberg J."/>
            <person name="Griggs A."/>
            <person name="Gujja S."/>
            <person name="Hansen M."/>
            <person name="Howarth C."/>
            <person name="Imamovic A."/>
            <person name="Ireland A."/>
            <person name="Larimer J."/>
            <person name="McCowan C."/>
            <person name="Murphy C."/>
            <person name="Pearson M."/>
            <person name="Poon T.W."/>
            <person name="Priest M."/>
            <person name="Roberts A."/>
            <person name="Saif S."/>
            <person name="Shea T."/>
            <person name="Sisk P."/>
            <person name="Sykes S."/>
            <person name="Wortman J."/>
            <person name="Nusbaum C."/>
            <person name="Birren B."/>
        </authorList>
    </citation>
    <scope>NUCLEOTIDE SEQUENCE [LARGE SCALE GENOMIC DNA]</scope>
    <source>
        <strain evidence="12 13">CBS 114405</strain>
    </source>
</reference>
<evidence type="ECO:0000313" key="13">
    <source>
        <dbReference type="Proteomes" id="UP000019473"/>
    </source>
</evidence>
<dbReference type="OrthoDB" id="624345at2759"/>
<feature type="compositionally biased region" description="Polar residues" evidence="10">
    <location>
        <begin position="187"/>
        <end position="197"/>
    </location>
</feature>
<protein>
    <recommendedName>
        <fullName evidence="11">C2H2-type domain-containing protein</fullName>
    </recommendedName>
</protein>
<feature type="domain" description="C2H2-type" evidence="11">
    <location>
        <begin position="155"/>
        <end position="182"/>
    </location>
</feature>
<evidence type="ECO:0000256" key="8">
    <source>
        <dbReference type="ARBA" id="ARBA00023242"/>
    </source>
</evidence>
<feature type="region of interest" description="Disordered" evidence="10">
    <location>
        <begin position="360"/>
        <end position="391"/>
    </location>
</feature>
<dbReference type="SUPFAM" id="SSF57667">
    <property type="entry name" value="beta-beta-alpha zinc fingers"/>
    <property type="match status" value="1"/>
</dbReference>
<dbReference type="GO" id="GO:0005634">
    <property type="term" value="C:nucleus"/>
    <property type="evidence" value="ECO:0007669"/>
    <property type="project" value="UniProtKB-SubCell"/>
</dbReference>
<evidence type="ECO:0000313" key="12">
    <source>
        <dbReference type="EMBL" id="EXJ59638.1"/>
    </source>
</evidence>
<keyword evidence="7" id="KW-0804">Transcription</keyword>
<dbReference type="Gene3D" id="3.30.160.60">
    <property type="entry name" value="Classic Zinc Finger"/>
    <property type="match status" value="2"/>
</dbReference>
<dbReference type="PANTHER" id="PTHR23235">
    <property type="entry name" value="KRUEPPEL-LIKE TRANSCRIPTION FACTOR"/>
    <property type="match status" value="1"/>
</dbReference>
<dbReference type="RefSeq" id="XP_007755991.1">
    <property type="nucleotide sequence ID" value="XM_007757801.1"/>
</dbReference>
<dbReference type="HOGENOM" id="CLU_008830_0_0_1"/>
<name>W9VVH3_9EURO</name>
<dbReference type="GO" id="GO:0000978">
    <property type="term" value="F:RNA polymerase II cis-regulatory region sequence-specific DNA binding"/>
    <property type="evidence" value="ECO:0007669"/>
    <property type="project" value="TreeGrafter"/>
</dbReference>
<evidence type="ECO:0000256" key="6">
    <source>
        <dbReference type="ARBA" id="ARBA00023015"/>
    </source>
</evidence>
<accession>W9VVH3</accession>
<organism evidence="12 13">
    <name type="scientific">Cladophialophora yegresii CBS 114405</name>
    <dbReference type="NCBI Taxonomy" id="1182544"/>
    <lineage>
        <taxon>Eukaryota</taxon>
        <taxon>Fungi</taxon>
        <taxon>Dikarya</taxon>
        <taxon>Ascomycota</taxon>
        <taxon>Pezizomycotina</taxon>
        <taxon>Eurotiomycetes</taxon>
        <taxon>Chaetothyriomycetidae</taxon>
        <taxon>Chaetothyriales</taxon>
        <taxon>Herpotrichiellaceae</taxon>
        <taxon>Cladophialophora</taxon>
    </lineage>
</organism>
<feature type="region of interest" description="Disordered" evidence="10">
    <location>
        <begin position="183"/>
        <end position="300"/>
    </location>
</feature>
<dbReference type="FunFam" id="3.30.160.60:FF:000606">
    <property type="entry name" value="C2H2 transcription factor, putative"/>
    <property type="match status" value="1"/>
</dbReference>
<feature type="compositionally biased region" description="Low complexity" evidence="10">
    <location>
        <begin position="282"/>
        <end position="293"/>
    </location>
</feature>
<feature type="compositionally biased region" description="Polar residues" evidence="10">
    <location>
        <begin position="50"/>
        <end position="66"/>
    </location>
</feature>
<feature type="region of interest" description="Disordered" evidence="10">
    <location>
        <begin position="1"/>
        <end position="122"/>
    </location>
</feature>
<dbReference type="Pfam" id="PF00096">
    <property type="entry name" value="zf-C2H2"/>
    <property type="match status" value="1"/>
</dbReference>
<dbReference type="AlphaFoldDB" id="W9VVH3"/>
<dbReference type="InterPro" id="IPR036236">
    <property type="entry name" value="Znf_C2H2_sf"/>
</dbReference>
<dbReference type="Proteomes" id="UP000019473">
    <property type="component" value="Unassembled WGS sequence"/>
</dbReference>
<keyword evidence="5" id="KW-0862">Zinc</keyword>
<keyword evidence="2" id="KW-0479">Metal-binding</keyword>
<comment type="subcellular location">
    <subcellularLocation>
        <location evidence="1">Nucleus</location>
    </subcellularLocation>
</comment>
<proteinExistence type="predicted"/>
<dbReference type="STRING" id="1182544.W9VVH3"/>
<feature type="compositionally biased region" description="Low complexity" evidence="10">
    <location>
        <begin position="360"/>
        <end position="383"/>
    </location>
</feature>
<evidence type="ECO:0000256" key="4">
    <source>
        <dbReference type="ARBA" id="ARBA00022771"/>
    </source>
</evidence>
<dbReference type="eggNOG" id="KOG1721">
    <property type="taxonomic scope" value="Eukaryota"/>
</dbReference>
<feature type="compositionally biased region" description="Basic and acidic residues" evidence="10">
    <location>
        <begin position="75"/>
        <end position="84"/>
    </location>
</feature>
<sequence>MAAISSLVLSDNIPSKDRMEEIDSPTTPRAGRYGSSSTNGPNMAVIDSAIPSQESPSTNSQPSSLGGQSGNGAHHHAEERRDSEEAISSNMDMDEDDEGAPGSDNDDESGEADPASRKKKGQRFFCTGYPPCNLSFTRSEHLARHIRKHTGERPFQCHCNRRFSRLDNLRQHAQTVHVNEEIPTDSLAATGTRFQRQIRTDRVRPTGRPRTGTGGSTGGHSRGHSRNLSASSIGSTSSNYSVVTEAKRRPPPLLMANDNASRPSLGIEPPHTPPAQYRGYNPSSPSGLSTPTSANFSATPGSPGFLSSMASPVSSNARLGGFFGSRPQARRLSVPSGPHPYQNPYPAGYGVGYMNQMGPPSSHASSNSSVFASPTSASFPSGAGQQIPPGEDWRRRTWHASTYPAGNYNYGRPATSGLTYSQTPDAPQPAHAQHATAAAAQAPRLPGIESFDHVQHRSYTPPRRQPSPMQIDPSLSSAPPGTDPRMRQGHVSWDGPRPSQYPELDDRTQAVGSWGQQTLNEIQSVGMRYNEPARHADMGPPASMMTVQPHQQHMAPEAHDGHSLGKRTKRQAWYGGPTPARTSPEDSSSSDGVPTPGMTAVEVHPMIMPSSGYMEPQHGHLPPDTHQNVSDRLKFVLACPEAKVTLLQACLAPAPFIEPGQHHHPMSFGGRGGHGGEMNRLEALVAVATSGENSAR</sequence>
<keyword evidence="3" id="KW-0677">Repeat</keyword>
<dbReference type="GO" id="GO:0000981">
    <property type="term" value="F:DNA-binding transcription factor activity, RNA polymerase II-specific"/>
    <property type="evidence" value="ECO:0007669"/>
    <property type="project" value="TreeGrafter"/>
</dbReference>